<evidence type="ECO:0000313" key="3">
    <source>
        <dbReference type="EMBL" id="CAK0858096.1"/>
    </source>
</evidence>
<dbReference type="InterPro" id="IPR012677">
    <property type="entry name" value="Nucleotide-bd_a/b_plait_sf"/>
</dbReference>
<dbReference type="Proteomes" id="UP001189429">
    <property type="component" value="Unassembled WGS sequence"/>
</dbReference>
<dbReference type="InterPro" id="IPR007201">
    <property type="entry name" value="Mei2-like_Rrm_C"/>
</dbReference>
<comment type="caution">
    <text evidence="3">The sequence shown here is derived from an EMBL/GenBank/DDBJ whole genome shotgun (WGS) entry which is preliminary data.</text>
</comment>
<dbReference type="Gene3D" id="3.30.70.330">
    <property type="match status" value="1"/>
</dbReference>
<name>A0ABN9UEW6_9DINO</name>
<feature type="domain" description="Mei2-like C-terminal RNA recognition motif" evidence="2">
    <location>
        <begin position="148"/>
        <end position="239"/>
    </location>
</feature>
<feature type="region of interest" description="Disordered" evidence="1">
    <location>
        <begin position="80"/>
        <end position="109"/>
    </location>
</feature>
<dbReference type="InterPro" id="IPR035979">
    <property type="entry name" value="RBD_domain_sf"/>
</dbReference>
<dbReference type="SUPFAM" id="SSF54928">
    <property type="entry name" value="RNA-binding domain, RBD"/>
    <property type="match status" value="1"/>
</dbReference>
<feature type="region of interest" description="Disordered" evidence="1">
    <location>
        <begin position="1"/>
        <end position="21"/>
    </location>
</feature>
<sequence>RSCLARGPDLRPPWPLHGRGSRSGLLILSRPTLGSAAAPRGADGGRARGPDGGAEAPSARRVGPAAWRAWSGAGRGAAMAAAIQARGPGQREPGRAEHLPALPGSGTEEDMAHRSLRTSPSAPALLPARASLEVAISEPPSAICAEWRTTVVFRNVPYLLTRDMLVELLDSQGFRGQFNLVYMPMDFKTNQALGYAFVNAASAEVAIRLFGVFDGFQAWPKKSSKVCNVCWGSRQGLESNLDAYRKLTVMRTKFPDAWKPAFFSQGIQVPFPKRTREITRNLNNLRGGGDPPRL</sequence>
<gene>
    <name evidence="3" type="ORF">PCOR1329_LOCUS47988</name>
</gene>
<evidence type="ECO:0000259" key="2">
    <source>
        <dbReference type="Pfam" id="PF04059"/>
    </source>
</evidence>
<dbReference type="EMBL" id="CAUYUJ010015786">
    <property type="protein sequence ID" value="CAK0858096.1"/>
    <property type="molecule type" value="Genomic_DNA"/>
</dbReference>
<proteinExistence type="predicted"/>
<feature type="non-terminal residue" evidence="3">
    <location>
        <position position="1"/>
    </location>
</feature>
<protein>
    <recommendedName>
        <fullName evidence="2">Mei2-like C-terminal RNA recognition motif domain-containing protein</fullName>
    </recommendedName>
</protein>
<evidence type="ECO:0000313" key="4">
    <source>
        <dbReference type="Proteomes" id="UP001189429"/>
    </source>
</evidence>
<keyword evidence="4" id="KW-1185">Reference proteome</keyword>
<organism evidence="3 4">
    <name type="scientific">Prorocentrum cordatum</name>
    <dbReference type="NCBI Taxonomy" id="2364126"/>
    <lineage>
        <taxon>Eukaryota</taxon>
        <taxon>Sar</taxon>
        <taxon>Alveolata</taxon>
        <taxon>Dinophyceae</taxon>
        <taxon>Prorocentrales</taxon>
        <taxon>Prorocentraceae</taxon>
        <taxon>Prorocentrum</taxon>
    </lineage>
</organism>
<evidence type="ECO:0000256" key="1">
    <source>
        <dbReference type="SAM" id="MobiDB-lite"/>
    </source>
</evidence>
<reference evidence="3" key="1">
    <citation type="submission" date="2023-10" db="EMBL/GenBank/DDBJ databases">
        <authorList>
            <person name="Chen Y."/>
            <person name="Shah S."/>
            <person name="Dougan E. K."/>
            <person name="Thang M."/>
            <person name="Chan C."/>
        </authorList>
    </citation>
    <scope>NUCLEOTIDE SEQUENCE [LARGE SCALE GENOMIC DNA]</scope>
</reference>
<accession>A0ABN9UEW6</accession>
<feature type="region of interest" description="Disordered" evidence="1">
    <location>
        <begin position="34"/>
        <end position="63"/>
    </location>
</feature>
<dbReference type="Pfam" id="PF04059">
    <property type="entry name" value="RRM_2"/>
    <property type="match status" value="1"/>
</dbReference>